<dbReference type="InterPro" id="IPR020069">
    <property type="entry name" value="Ribosomal_bL9_C"/>
</dbReference>
<dbReference type="Pfam" id="PF01281">
    <property type="entry name" value="Ribosomal_L9_N"/>
    <property type="match status" value="1"/>
</dbReference>
<feature type="domain" description="Ribosomal protein L9" evidence="8">
    <location>
        <begin position="13"/>
        <end position="40"/>
    </location>
</feature>
<dbReference type="InterPro" id="IPR000244">
    <property type="entry name" value="Ribosomal_bL9"/>
</dbReference>
<keyword evidence="3 7" id="KW-0694">RNA-binding</keyword>
<dbReference type="NCBIfam" id="TIGR00158">
    <property type="entry name" value="L9"/>
    <property type="match status" value="1"/>
</dbReference>
<dbReference type="PROSITE" id="PS00651">
    <property type="entry name" value="RIBOSOMAL_L9"/>
    <property type="match status" value="1"/>
</dbReference>
<dbReference type="GO" id="GO:0006412">
    <property type="term" value="P:translation"/>
    <property type="evidence" value="ECO:0007669"/>
    <property type="project" value="UniProtKB-UniRule"/>
</dbReference>
<evidence type="ECO:0000259" key="8">
    <source>
        <dbReference type="PROSITE" id="PS00651"/>
    </source>
</evidence>
<dbReference type="GO" id="GO:1990904">
    <property type="term" value="C:ribonucleoprotein complex"/>
    <property type="evidence" value="ECO:0007669"/>
    <property type="project" value="UniProtKB-KW"/>
</dbReference>
<dbReference type="EMBL" id="PGXC01000001">
    <property type="protein sequence ID" value="PKK91982.1"/>
    <property type="molecule type" value="Genomic_DNA"/>
</dbReference>
<protein>
    <recommendedName>
        <fullName evidence="6 7">Large ribosomal subunit protein bL9</fullName>
    </recommendedName>
</protein>
<comment type="similarity">
    <text evidence="1 7">Belongs to the bacterial ribosomal protein bL9 family.</text>
</comment>
<keyword evidence="2 7" id="KW-0699">rRNA-binding</keyword>
<keyword evidence="5 7" id="KW-0687">Ribonucleoprotein</keyword>
<dbReference type="SUPFAM" id="SSF55658">
    <property type="entry name" value="L9 N-domain-like"/>
    <property type="match status" value="1"/>
</dbReference>
<evidence type="ECO:0000256" key="6">
    <source>
        <dbReference type="ARBA" id="ARBA00035292"/>
    </source>
</evidence>
<evidence type="ECO:0000256" key="3">
    <source>
        <dbReference type="ARBA" id="ARBA00022884"/>
    </source>
</evidence>
<dbReference type="InterPro" id="IPR020594">
    <property type="entry name" value="Ribosomal_bL9_bac/chp"/>
</dbReference>
<reference evidence="9 10" key="1">
    <citation type="journal article" date="2017" name="ISME J.">
        <title>Potential for microbial H2 and metal transformations associated with novel bacteria and archaea in deep terrestrial subsurface sediments.</title>
        <authorList>
            <person name="Hernsdorf A.W."/>
            <person name="Amano Y."/>
            <person name="Miyakawa K."/>
            <person name="Ise K."/>
            <person name="Suzuki Y."/>
            <person name="Anantharaman K."/>
            <person name="Probst A."/>
            <person name="Burstein D."/>
            <person name="Thomas B.C."/>
            <person name="Banfield J.F."/>
        </authorList>
    </citation>
    <scope>NUCLEOTIDE SEQUENCE [LARGE SCALE GENOMIC DNA]</scope>
    <source>
        <strain evidence="9">HGW-Wallbacteria-1</strain>
    </source>
</reference>
<keyword evidence="4 7" id="KW-0689">Ribosomal protein</keyword>
<evidence type="ECO:0000256" key="5">
    <source>
        <dbReference type="ARBA" id="ARBA00023274"/>
    </source>
</evidence>
<evidence type="ECO:0000256" key="2">
    <source>
        <dbReference type="ARBA" id="ARBA00022730"/>
    </source>
</evidence>
<dbReference type="HAMAP" id="MF_00503">
    <property type="entry name" value="Ribosomal_bL9"/>
    <property type="match status" value="1"/>
</dbReference>
<evidence type="ECO:0000313" key="10">
    <source>
        <dbReference type="Proteomes" id="UP000233256"/>
    </source>
</evidence>
<organism evidence="9 10">
    <name type="scientific">Candidatus Wallbacteria bacterium HGW-Wallbacteria-1</name>
    <dbReference type="NCBI Taxonomy" id="2013854"/>
    <lineage>
        <taxon>Bacteria</taxon>
        <taxon>Candidatus Walliibacteriota</taxon>
    </lineage>
</organism>
<dbReference type="GO" id="GO:0019843">
    <property type="term" value="F:rRNA binding"/>
    <property type="evidence" value="ECO:0007669"/>
    <property type="project" value="UniProtKB-UniRule"/>
</dbReference>
<comment type="caution">
    <text evidence="9">The sequence shown here is derived from an EMBL/GenBank/DDBJ whole genome shotgun (WGS) entry which is preliminary data.</text>
</comment>
<dbReference type="GO" id="GO:0003735">
    <property type="term" value="F:structural constituent of ribosome"/>
    <property type="evidence" value="ECO:0007669"/>
    <property type="project" value="InterPro"/>
</dbReference>
<dbReference type="Proteomes" id="UP000233256">
    <property type="component" value="Unassembled WGS sequence"/>
</dbReference>
<dbReference type="PANTHER" id="PTHR21368">
    <property type="entry name" value="50S RIBOSOMAL PROTEIN L9"/>
    <property type="match status" value="1"/>
</dbReference>
<evidence type="ECO:0000313" key="9">
    <source>
        <dbReference type="EMBL" id="PKK91982.1"/>
    </source>
</evidence>
<dbReference type="SUPFAM" id="SSF55653">
    <property type="entry name" value="Ribosomal protein L9 C-domain"/>
    <property type="match status" value="1"/>
</dbReference>
<dbReference type="InterPro" id="IPR009027">
    <property type="entry name" value="Ribosomal_bL9/RNase_H1_N"/>
</dbReference>
<name>A0A2N1PUK9_9BACT</name>
<sequence>MKIILKESVPKLGAVGDVVVVRDGYARNFLIPKDLAMKLTAGNLKMVEQFKKKESLRVMAEEEKANHLAAQIAKHEFHFTARAGKGDKLFGSITSAQIAEAMAAKLGVEIDKRDLVLEHSIKTLGTHEVKINLFREIKGLVKVIIEAEEGSEMAAEVPAE</sequence>
<dbReference type="InterPro" id="IPR020070">
    <property type="entry name" value="Ribosomal_bL9_N"/>
</dbReference>
<dbReference type="Pfam" id="PF03948">
    <property type="entry name" value="Ribosomal_L9_C"/>
    <property type="match status" value="1"/>
</dbReference>
<dbReference type="InterPro" id="IPR036791">
    <property type="entry name" value="Ribosomal_bL9_C_sf"/>
</dbReference>
<dbReference type="FunFam" id="3.40.5.10:FF:000003">
    <property type="entry name" value="50S ribosomal protein L9"/>
    <property type="match status" value="1"/>
</dbReference>
<dbReference type="GO" id="GO:0005840">
    <property type="term" value="C:ribosome"/>
    <property type="evidence" value="ECO:0007669"/>
    <property type="project" value="UniProtKB-KW"/>
</dbReference>
<evidence type="ECO:0000256" key="4">
    <source>
        <dbReference type="ARBA" id="ARBA00022980"/>
    </source>
</evidence>
<dbReference type="Gene3D" id="3.10.430.100">
    <property type="entry name" value="Ribosomal protein L9, C-terminal domain"/>
    <property type="match status" value="1"/>
</dbReference>
<gene>
    <name evidence="7" type="primary">rplI</name>
    <name evidence="9" type="ORF">CVV64_00780</name>
</gene>
<accession>A0A2N1PUK9</accession>
<dbReference type="InterPro" id="IPR036935">
    <property type="entry name" value="Ribosomal_bL9_N_sf"/>
</dbReference>
<dbReference type="Gene3D" id="3.40.5.10">
    <property type="entry name" value="Ribosomal protein L9, N-terminal domain"/>
    <property type="match status" value="1"/>
</dbReference>
<evidence type="ECO:0000256" key="1">
    <source>
        <dbReference type="ARBA" id="ARBA00010605"/>
    </source>
</evidence>
<evidence type="ECO:0000256" key="7">
    <source>
        <dbReference type="HAMAP-Rule" id="MF_00503"/>
    </source>
</evidence>
<comment type="function">
    <text evidence="7">Binds to the 23S rRNA.</text>
</comment>
<proteinExistence type="inferred from homology"/>
<dbReference type="AlphaFoldDB" id="A0A2N1PUK9"/>